<feature type="domain" description="ABC transmembrane type-1" evidence="16">
    <location>
        <begin position="323"/>
        <end position="597"/>
    </location>
</feature>
<dbReference type="SMART" id="SM00382">
    <property type="entry name" value="AAA"/>
    <property type="match status" value="3"/>
</dbReference>
<dbReference type="PANTHER" id="PTHR24223:SF443">
    <property type="entry name" value="MULTIDRUG-RESISTANCE LIKE PROTEIN 1, ISOFORM I"/>
    <property type="match status" value="1"/>
</dbReference>
<evidence type="ECO:0000259" key="16">
    <source>
        <dbReference type="PROSITE" id="PS50929"/>
    </source>
</evidence>
<keyword evidence="7" id="KW-0547">Nucleotide-binding</keyword>
<sequence length="1737" mass="195817">QDISTYKAEILFLVVPNLTPLRQHDSILKEIFNDEYLCLEHTALSWIPFIFLILSSLFLCREAMRKKRNPLPKTYLLLSRLAISFLLVIASITTCCLIPSVQATGVPINSIDELAYSLNALAMIFLFLLTVLCSRRGIITSGSLFLSNTFYCVFESMEFSATVRRFNYDKWTSLDVSYAVYYCLLLMQLIISCWADRMDVWDIPAKGKETNEENPEKTVSFFNRITYAFFDPIAWRGWRRGVQKEDLWLLLPKDTVEELRQKWENLWNAKSQGFLSAQRHRQLSISYDNKKPSISLEAVVHKAKREVPSVFITLVQFFKWQALAGLLIKTLSDVLEFMKPLVLRKLIQFMEIKELTLSYGIFFSFMLLLIGVFQSLLLQTYYITTFRVGMNVKSILTSAIFEKALRLSNESRKQTTAGEMTNMMSVDIERIFEVCPYLLLVWSAPLEVILALVFLWGNLGPSVFAGLGVMVLMIPINFAISNLELKCQVQQMALKDTRLKMMNEVLNGIKALKLHAWEPAFEKKLTDIRKQELHMLRKAAIYGSAVTFTWTAAPPLIAVVSFATFLLSDPSNELTPEVTFVSLSLFNILQLPISLIPLIVAYAIHSYVSLKRLSTFLHLEELDESTVLRTEGSHNAVSFEKATFSWEGNNKSSAILRNLNLKVPRGACIAVIGRVGSGKSSFCSAILGEMYKVNGSITVSGSVAYVPQQAWILNATVKNNVLFYSPERPEFYKKVVHACSLDVDIKEMPKEVTFVSLSLFHILHMPISLIPIVVAYAIHAYVSLKRLSTFLRLEELDESTVLRTEGSHSAISFEKATFSWEADSESSAILRNLNLKVPRGACIAVIGRVGSGKSSFCSAILGEMYKVNGSITVSGSVAYVPQQAWILNATVKNNVLFYSPERPEFYKKVVHACSLDVDIKEMPKGDQTEIGEKGSNLSGGQKQRLSLARAVYQDADIYLLDDPLSAVDSHVGRHIFDHVIGKNGLLRKKTRIFVTNALAYLKEVDIIALLEDGRIKTIGTPNELLKEEDALKQFLQEEINPDEENATEQGGKKSYEEISRVDARRLESQTSIISTKSLGAISRRSSGSTSEQYRKEKAAAEDKSAMLSEEETMETGRVAWRVYGIYMRSIGLCICLTVLLAYIITGGLTIASSDWLARWSEDALLSKNDSRYVNTSTRIGGYAGFGIGQAFFMFLGALVMAFGMVRASAKLHANLLHSLLRVPMSFYETTPLGRIVNRVGKDIDMVDNLLPNNIRGLMNTVTQVISTLVIIMINMSVFGVVVIPLAVLYVFLQRFYVATSRQLQRMEAVSRSPIYSLFQEVVQGISSVRAYNAQQWFRKRFDMLINENQMNYFPKIISNRWLAVRIEFISTIMVFCAAIFAVCNRDSGIMSAGMIGLSITYALTITQVLNWVMEIASFVETNIVSVERIDEYIQLKHEKCEAWNEGDILLLWKQFIEYTVSVNQKFSAAPWKTDFQPPADWPSKGQVTFEKYSTRYRPGLDLALKDISFVIHEHEKAGIVGRTGAGKSSVTLALFRIVEPAEGAIYIDSIKTSDLGLHDLRSRISKESLQTENMLMSTLQDPVLFFGTIRMNIDPPEQKTDDEIWLALEQANLKPFVSSLPEKLDFKVSEGGENLSVGQRQMLCLARALLRRSRILVLDEATAAVDLETDQLIQDTIRRYFADCTVLTIAHRLNTILDSDRILVLSNGYLIENNSPENLLKDNESEFYSMARESNIV</sequence>
<proteinExistence type="inferred from homology"/>
<dbReference type="EMBL" id="KL367490">
    <property type="protein sequence ID" value="KFD70124.1"/>
    <property type="molecule type" value="Genomic_DNA"/>
</dbReference>
<feature type="non-terminal residue" evidence="17">
    <location>
        <position position="1"/>
    </location>
</feature>
<dbReference type="GO" id="GO:0016887">
    <property type="term" value="F:ATP hydrolysis activity"/>
    <property type="evidence" value="ECO:0007669"/>
    <property type="project" value="InterPro"/>
</dbReference>
<feature type="transmembrane region" description="Helical" evidence="14">
    <location>
        <begin position="43"/>
        <end position="60"/>
    </location>
</feature>
<comment type="subcellular location">
    <subcellularLocation>
        <location evidence="1">Vacuole membrane</location>
        <topology evidence="1">Multi-pass membrane protein</topology>
    </subcellularLocation>
</comment>
<comment type="similarity">
    <text evidence="2">Belongs to the ABC transporter superfamily. ABCC family. Conjugate transporter (TC 3.A.1.208) subfamily.</text>
</comment>
<feature type="transmembrane region" description="Helical" evidence="14">
    <location>
        <begin position="579"/>
        <end position="604"/>
    </location>
</feature>
<dbReference type="GO" id="GO:0005774">
    <property type="term" value="C:vacuolar membrane"/>
    <property type="evidence" value="ECO:0007669"/>
    <property type="project" value="UniProtKB-SubCell"/>
</dbReference>
<dbReference type="Gene3D" id="3.40.50.300">
    <property type="entry name" value="P-loop containing nucleotide triphosphate hydrolases"/>
    <property type="match status" value="3"/>
</dbReference>
<evidence type="ECO:0000256" key="14">
    <source>
        <dbReference type="SAM" id="Phobius"/>
    </source>
</evidence>
<dbReference type="EC" id="7.6.2.3" evidence="11"/>
<dbReference type="Pfam" id="PF00005">
    <property type="entry name" value="ABC_tran"/>
    <property type="match status" value="3"/>
</dbReference>
<feature type="region of interest" description="Disordered" evidence="13">
    <location>
        <begin position="1079"/>
        <end position="1107"/>
    </location>
</feature>
<dbReference type="InterPro" id="IPR050173">
    <property type="entry name" value="ABC_transporter_C-like"/>
</dbReference>
<organism evidence="17">
    <name type="scientific">Trichuris suis</name>
    <name type="common">pig whipworm</name>
    <dbReference type="NCBI Taxonomy" id="68888"/>
    <lineage>
        <taxon>Eukaryota</taxon>
        <taxon>Metazoa</taxon>
        <taxon>Ecdysozoa</taxon>
        <taxon>Nematoda</taxon>
        <taxon>Enoplea</taxon>
        <taxon>Dorylaimia</taxon>
        <taxon>Trichinellida</taxon>
        <taxon>Trichuridae</taxon>
        <taxon>Trichuris</taxon>
    </lineage>
</organism>
<evidence type="ECO:0000256" key="1">
    <source>
        <dbReference type="ARBA" id="ARBA00004128"/>
    </source>
</evidence>
<evidence type="ECO:0000256" key="6">
    <source>
        <dbReference type="ARBA" id="ARBA00022737"/>
    </source>
</evidence>
<keyword evidence="4" id="KW-0926">Vacuole</keyword>
<evidence type="ECO:0000256" key="11">
    <source>
        <dbReference type="ARBA" id="ARBA00024220"/>
    </source>
</evidence>
<feature type="transmembrane region" description="Helical" evidence="14">
    <location>
        <begin position="359"/>
        <end position="383"/>
    </location>
</feature>
<feature type="transmembrane region" description="Helical" evidence="14">
    <location>
        <begin position="539"/>
        <end position="567"/>
    </location>
</feature>
<comment type="catalytic activity">
    <reaction evidence="12">
        <text>leukotriene C4(in) + ATP + H2O = leukotriene C4(out) + ADP + phosphate + H(+)</text>
        <dbReference type="Rhea" id="RHEA:38963"/>
        <dbReference type="ChEBI" id="CHEBI:15377"/>
        <dbReference type="ChEBI" id="CHEBI:15378"/>
        <dbReference type="ChEBI" id="CHEBI:30616"/>
        <dbReference type="ChEBI" id="CHEBI:43474"/>
        <dbReference type="ChEBI" id="CHEBI:57973"/>
        <dbReference type="ChEBI" id="CHEBI:456216"/>
    </reaction>
    <physiologicalReaction direction="left-to-right" evidence="12">
        <dbReference type="Rhea" id="RHEA:38964"/>
    </physiologicalReaction>
</comment>
<feature type="transmembrane region" description="Helical" evidence="14">
    <location>
        <begin position="1264"/>
        <end position="1292"/>
    </location>
</feature>
<dbReference type="InterPro" id="IPR003439">
    <property type="entry name" value="ABC_transporter-like_ATP-bd"/>
</dbReference>
<feature type="transmembrane region" description="Helical" evidence="14">
    <location>
        <begin position="81"/>
        <end position="102"/>
    </location>
</feature>
<feature type="transmembrane region" description="Helical" evidence="14">
    <location>
        <begin position="463"/>
        <end position="485"/>
    </location>
</feature>
<dbReference type="Proteomes" id="UP000030758">
    <property type="component" value="Unassembled WGS sequence"/>
</dbReference>
<dbReference type="CDD" id="cd03250">
    <property type="entry name" value="ABCC_MRP_domain1"/>
    <property type="match status" value="1"/>
</dbReference>
<feature type="domain" description="ABC transporter" evidence="15">
    <location>
        <begin position="811"/>
        <end position="1037"/>
    </location>
</feature>
<dbReference type="FunFam" id="3.40.50.300:FF:000997">
    <property type="entry name" value="Multidrug resistance-associated protein 1"/>
    <property type="match status" value="1"/>
</dbReference>
<feature type="compositionally biased region" description="Basic and acidic residues" evidence="13">
    <location>
        <begin position="1092"/>
        <end position="1104"/>
    </location>
</feature>
<dbReference type="GO" id="GO:0000323">
    <property type="term" value="C:lytic vacuole"/>
    <property type="evidence" value="ECO:0007669"/>
    <property type="project" value="UniProtKB-ARBA"/>
</dbReference>
<evidence type="ECO:0000256" key="8">
    <source>
        <dbReference type="ARBA" id="ARBA00022840"/>
    </source>
</evidence>
<evidence type="ECO:0000256" key="9">
    <source>
        <dbReference type="ARBA" id="ARBA00022989"/>
    </source>
</evidence>
<keyword evidence="9 14" id="KW-1133">Transmembrane helix</keyword>
<evidence type="ECO:0000256" key="7">
    <source>
        <dbReference type="ARBA" id="ARBA00022741"/>
    </source>
</evidence>
<feature type="transmembrane region" description="Helical" evidence="14">
    <location>
        <begin position="178"/>
        <end position="195"/>
    </location>
</feature>
<dbReference type="Gene3D" id="1.20.1560.10">
    <property type="entry name" value="ABC transporter type 1, transmembrane domain"/>
    <property type="match status" value="2"/>
</dbReference>
<name>A0A085NKX8_9BILA</name>
<keyword evidence="10 14" id="KW-0472">Membrane</keyword>
<feature type="transmembrane region" description="Helical" evidence="14">
    <location>
        <begin position="1130"/>
        <end position="1151"/>
    </location>
</feature>
<keyword evidence="3" id="KW-0813">Transport</keyword>
<dbReference type="InterPro" id="IPR017871">
    <property type="entry name" value="ABC_transporter-like_CS"/>
</dbReference>
<evidence type="ECO:0000256" key="2">
    <source>
        <dbReference type="ARBA" id="ARBA00009726"/>
    </source>
</evidence>
<dbReference type="FunFam" id="3.40.50.300:FF:000074">
    <property type="entry name" value="Multidrug resistance-associated protein 5 isoform 1"/>
    <property type="match status" value="1"/>
</dbReference>
<feature type="transmembrane region" description="Helical" evidence="14">
    <location>
        <begin position="1179"/>
        <end position="1202"/>
    </location>
</feature>
<evidence type="ECO:0000259" key="15">
    <source>
        <dbReference type="PROSITE" id="PS50893"/>
    </source>
</evidence>
<keyword evidence="6" id="KW-0677">Repeat</keyword>
<feature type="compositionally biased region" description="Polar residues" evidence="13">
    <location>
        <begin position="1079"/>
        <end position="1091"/>
    </location>
</feature>
<evidence type="ECO:0000256" key="13">
    <source>
        <dbReference type="SAM" id="MobiDB-lite"/>
    </source>
</evidence>
<feature type="transmembrane region" description="Helical" evidence="14">
    <location>
        <begin position="434"/>
        <end position="457"/>
    </location>
</feature>
<dbReference type="PANTHER" id="PTHR24223">
    <property type="entry name" value="ATP-BINDING CASSETTE SUB-FAMILY C"/>
    <property type="match status" value="1"/>
</dbReference>
<evidence type="ECO:0000256" key="10">
    <source>
        <dbReference type="ARBA" id="ARBA00023136"/>
    </source>
</evidence>
<dbReference type="GO" id="GO:0005524">
    <property type="term" value="F:ATP binding"/>
    <property type="evidence" value="ECO:0007669"/>
    <property type="project" value="UniProtKB-KW"/>
</dbReference>
<keyword evidence="8" id="KW-0067">ATP-binding</keyword>
<accession>A0A085NKX8</accession>
<feature type="domain" description="ABC transmembrane type-1" evidence="16">
    <location>
        <begin position="1136"/>
        <end position="1421"/>
    </location>
</feature>
<reference evidence="17" key="1">
    <citation type="journal article" date="2014" name="Nat. Genet.">
        <title>Genome and transcriptome of the porcine whipworm Trichuris suis.</title>
        <authorList>
            <person name="Jex A.R."/>
            <person name="Nejsum P."/>
            <person name="Schwarz E.M."/>
            <person name="Hu L."/>
            <person name="Young N.D."/>
            <person name="Hall R.S."/>
            <person name="Korhonen P.K."/>
            <person name="Liao S."/>
            <person name="Thamsborg S."/>
            <person name="Xia J."/>
            <person name="Xu P."/>
            <person name="Wang S."/>
            <person name="Scheerlinck J.P."/>
            <person name="Hofmann A."/>
            <person name="Sternberg P.W."/>
            <person name="Wang J."/>
            <person name="Gasser R.B."/>
        </authorList>
    </citation>
    <scope>NUCLEOTIDE SEQUENCE [LARGE SCALE GENOMIC DNA]</scope>
    <source>
        <strain evidence="17">DCEP-RM93F</strain>
    </source>
</reference>
<evidence type="ECO:0000256" key="3">
    <source>
        <dbReference type="ARBA" id="ARBA00022448"/>
    </source>
</evidence>
<dbReference type="SUPFAM" id="SSF52540">
    <property type="entry name" value="P-loop containing nucleoside triphosphate hydrolases"/>
    <property type="match status" value="3"/>
</dbReference>
<dbReference type="InterPro" id="IPR011527">
    <property type="entry name" value="ABC1_TM_dom"/>
</dbReference>
<dbReference type="FunFam" id="1.20.1560.10:FF:000020">
    <property type="entry name" value="ABC metal ion transporter"/>
    <property type="match status" value="1"/>
</dbReference>
<dbReference type="GO" id="GO:0015431">
    <property type="term" value="F:ABC-type glutathione S-conjugate transporter activity"/>
    <property type="evidence" value="ECO:0007669"/>
    <property type="project" value="UniProtKB-EC"/>
</dbReference>
<dbReference type="SUPFAM" id="SSF90123">
    <property type="entry name" value="ABC transporter transmembrane region"/>
    <property type="match status" value="2"/>
</dbReference>
<protein>
    <recommendedName>
        <fullName evidence="11">ABC-type glutathione-S-conjugate transporter</fullName>
        <ecNumber evidence="11">7.6.2.3</ecNumber>
    </recommendedName>
</protein>
<feature type="transmembrane region" description="Helical" evidence="14">
    <location>
        <begin position="114"/>
        <end position="133"/>
    </location>
</feature>
<evidence type="ECO:0000256" key="5">
    <source>
        <dbReference type="ARBA" id="ARBA00022692"/>
    </source>
</evidence>
<gene>
    <name evidence="17" type="ORF">M514_09514</name>
</gene>
<dbReference type="InterPro" id="IPR036640">
    <property type="entry name" value="ABC1_TM_sf"/>
</dbReference>
<dbReference type="InterPro" id="IPR027417">
    <property type="entry name" value="P-loop_NTPase"/>
</dbReference>
<dbReference type="Pfam" id="PF00664">
    <property type="entry name" value="ABC_membrane"/>
    <property type="match status" value="2"/>
</dbReference>
<dbReference type="CDD" id="cd18595">
    <property type="entry name" value="ABC_6TM_MRP1_2_3_6_D1_like"/>
    <property type="match status" value="1"/>
</dbReference>
<evidence type="ECO:0000256" key="4">
    <source>
        <dbReference type="ARBA" id="ARBA00022554"/>
    </source>
</evidence>
<dbReference type="InterPro" id="IPR003593">
    <property type="entry name" value="AAA+_ATPase"/>
</dbReference>
<feature type="transmembrane region" description="Helical" evidence="14">
    <location>
        <begin position="1362"/>
        <end position="1382"/>
    </location>
</feature>
<evidence type="ECO:0000313" key="17">
    <source>
        <dbReference type="EMBL" id="KFD70124.1"/>
    </source>
</evidence>
<dbReference type="CDD" id="cd18603">
    <property type="entry name" value="ABC_6TM_MRP1_2_3_6_D2_like"/>
    <property type="match status" value="1"/>
</dbReference>
<dbReference type="PROSITE" id="PS50929">
    <property type="entry name" value="ABC_TM1F"/>
    <property type="match status" value="2"/>
</dbReference>
<keyword evidence="5 14" id="KW-0812">Transmembrane</keyword>
<dbReference type="CDD" id="cd03244">
    <property type="entry name" value="ABCC_MRP_domain2"/>
    <property type="match status" value="1"/>
</dbReference>
<evidence type="ECO:0000256" key="12">
    <source>
        <dbReference type="ARBA" id="ARBA00047523"/>
    </source>
</evidence>
<dbReference type="PROSITE" id="PS50893">
    <property type="entry name" value="ABC_TRANSPORTER_2"/>
    <property type="match status" value="2"/>
</dbReference>
<dbReference type="FunFam" id="1.20.1560.10:FF:000001">
    <property type="entry name" value="ATP-binding cassette subfamily C member 1"/>
    <property type="match status" value="1"/>
</dbReference>
<feature type="domain" description="ABC transporter" evidence="15">
    <location>
        <begin position="1487"/>
        <end position="1732"/>
    </location>
</feature>
<dbReference type="PROSITE" id="PS00211">
    <property type="entry name" value="ABC_TRANSPORTER_1"/>
    <property type="match status" value="2"/>
</dbReference>